<accession>A0ABP9MLE3</accession>
<comment type="caution">
    <text evidence="1">The sequence shown here is derived from an EMBL/GenBank/DDBJ whole genome shotgun (WGS) entry which is preliminary data.</text>
</comment>
<protein>
    <recommendedName>
        <fullName evidence="3">Small CPxCG-related zinc finger protein</fullName>
    </recommendedName>
</protein>
<gene>
    <name evidence="1" type="ORF">GCM10023338_07940</name>
</gene>
<dbReference type="RefSeq" id="WP_171973615.1">
    <property type="nucleotide sequence ID" value="NZ_BAABKE010000002.1"/>
</dbReference>
<evidence type="ECO:0000313" key="2">
    <source>
        <dbReference type="Proteomes" id="UP001500631"/>
    </source>
</evidence>
<dbReference type="EMBL" id="BAABKE010000002">
    <property type="protein sequence ID" value="GAA5096950.1"/>
    <property type="molecule type" value="Genomic_DNA"/>
</dbReference>
<evidence type="ECO:0008006" key="3">
    <source>
        <dbReference type="Google" id="ProtNLM"/>
    </source>
</evidence>
<evidence type="ECO:0000313" key="1">
    <source>
        <dbReference type="EMBL" id="GAA5096950.1"/>
    </source>
</evidence>
<proteinExistence type="predicted"/>
<reference evidence="2" key="1">
    <citation type="journal article" date="2019" name="Int. J. Syst. Evol. Microbiol.">
        <title>The Global Catalogue of Microorganisms (GCM) 10K type strain sequencing project: providing services to taxonomists for standard genome sequencing and annotation.</title>
        <authorList>
            <consortium name="The Broad Institute Genomics Platform"/>
            <consortium name="The Broad Institute Genome Sequencing Center for Infectious Disease"/>
            <person name="Wu L."/>
            <person name="Ma J."/>
        </authorList>
    </citation>
    <scope>NUCLEOTIDE SEQUENCE [LARGE SCALE GENOMIC DNA]</scope>
    <source>
        <strain evidence="2">JCM 18424</strain>
    </source>
</reference>
<dbReference type="Proteomes" id="UP001500631">
    <property type="component" value="Unassembled WGS sequence"/>
</dbReference>
<name>A0ABP9MLE3_9GAMM</name>
<keyword evidence="2" id="KW-1185">Reference proteome</keyword>
<sequence>MECCPNCGFDLTEDDVLDEDSPIDGVSCVECGETTDPEYLEDGVCLLCVQAAYY</sequence>
<organism evidence="1 2">
    <name type="scientific">Wohlfahrtiimonas larvae</name>
    <dbReference type="NCBI Taxonomy" id="1157986"/>
    <lineage>
        <taxon>Bacteria</taxon>
        <taxon>Pseudomonadati</taxon>
        <taxon>Pseudomonadota</taxon>
        <taxon>Gammaproteobacteria</taxon>
        <taxon>Cardiobacteriales</taxon>
        <taxon>Ignatzschineriaceae</taxon>
        <taxon>Wohlfahrtiimonas</taxon>
    </lineage>
</organism>